<comment type="caution">
    <text evidence="4">The sequence shown here is derived from an EMBL/GenBank/DDBJ whole genome shotgun (WGS) entry which is preliminary data.</text>
</comment>
<evidence type="ECO:0000313" key="5">
    <source>
        <dbReference type="Proteomes" id="UP000093795"/>
    </source>
</evidence>
<organism evidence="4 5">
    <name type="scientific">Mycobacterium asiaticum</name>
    <dbReference type="NCBI Taxonomy" id="1790"/>
    <lineage>
        <taxon>Bacteria</taxon>
        <taxon>Bacillati</taxon>
        <taxon>Actinomycetota</taxon>
        <taxon>Actinomycetes</taxon>
        <taxon>Mycobacteriales</taxon>
        <taxon>Mycobacteriaceae</taxon>
        <taxon>Mycobacterium</taxon>
    </lineage>
</organism>
<dbReference type="EMBL" id="LZKQ01000167">
    <property type="protein sequence ID" value="OBI82454.1"/>
    <property type="molecule type" value="Genomic_DNA"/>
</dbReference>
<dbReference type="PANTHER" id="PTHR46766">
    <property type="entry name" value="GLUTAMINE-RICH PROTEIN 2"/>
    <property type="match status" value="1"/>
</dbReference>
<dbReference type="Gene3D" id="1.20.1260.20">
    <property type="entry name" value="PPE superfamily"/>
    <property type="match status" value="1"/>
</dbReference>
<dbReference type="Proteomes" id="UP000093795">
    <property type="component" value="Unassembled WGS sequence"/>
</dbReference>
<evidence type="ECO:0000256" key="2">
    <source>
        <dbReference type="SAM" id="MobiDB-lite"/>
    </source>
</evidence>
<evidence type="ECO:0000259" key="3">
    <source>
        <dbReference type="Pfam" id="PF00823"/>
    </source>
</evidence>
<dbReference type="SUPFAM" id="SSF140459">
    <property type="entry name" value="PE/PPE dimer-like"/>
    <property type="match status" value="1"/>
</dbReference>
<dbReference type="eggNOG" id="COG5651">
    <property type="taxonomic scope" value="Bacteria"/>
</dbReference>
<name>A0A1A3C5T2_MYCAS</name>
<gene>
    <name evidence="4" type="ORF">A9X01_22210</name>
</gene>
<feature type="compositionally biased region" description="Acidic residues" evidence="2">
    <location>
        <begin position="353"/>
        <end position="369"/>
    </location>
</feature>
<comment type="similarity">
    <text evidence="1">Belongs to the mycobacterial PPE family.</text>
</comment>
<dbReference type="AlphaFoldDB" id="A0A1A3C5T2"/>
<evidence type="ECO:0000256" key="1">
    <source>
        <dbReference type="ARBA" id="ARBA00010652"/>
    </source>
</evidence>
<feature type="compositionally biased region" description="Gly residues" evidence="2">
    <location>
        <begin position="330"/>
        <end position="342"/>
    </location>
</feature>
<feature type="region of interest" description="Disordered" evidence="2">
    <location>
        <begin position="330"/>
        <end position="369"/>
    </location>
</feature>
<dbReference type="InterPro" id="IPR000030">
    <property type="entry name" value="PPE_dom"/>
</dbReference>
<dbReference type="STRING" id="1790.A5645_04775"/>
<dbReference type="RefSeq" id="WP_065121478.1">
    <property type="nucleotide sequence ID" value="NZ_LZKQ01000167.1"/>
</dbReference>
<reference evidence="4 5" key="1">
    <citation type="submission" date="2016-06" db="EMBL/GenBank/DDBJ databases">
        <authorList>
            <person name="Kjaerup R.B."/>
            <person name="Dalgaard T.S."/>
            <person name="Juul-Madsen H.R."/>
        </authorList>
    </citation>
    <scope>NUCLEOTIDE SEQUENCE [LARGE SCALE GENOMIC DNA]</scope>
    <source>
        <strain evidence="4 5">1081914.2</strain>
    </source>
</reference>
<evidence type="ECO:0000313" key="4">
    <source>
        <dbReference type="EMBL" id="OBI82454.1"/>
    </source>
</evidence>
<accession>A0A1A3C5T2</accession>
<proteinExistence type="inferred from homology"/>
<dbReference type="PANTHER" id="PTHR46766:SF1">
    <property type="entry name" value="GLUTAMINE-RICH PROTEIN 2"/>
    <property type="match status" value="1"/>
</dbReference>
<dbReference type="InterPro" id="IPR038332">
    <property type="entry name" value="PPE_sf"/>
</dbReference>
<sequence length="369" mass="37115">MFWHAMPPELNTARLMAGAGPAPMLTAAAGWEALAAALDAQAVELTARLNSLGEAWTGGSSDKAINAALPMVTWLQTASTQAKTRGMQAAAQAAAYSQALATTPSLPEIAMNHVTTAVLTATNFFGINTIPIALNEIDYFVRMWTQAAVAMDVYQAETLINTTFEQLEPMTAILDPGMSQGMAASNPILTMPTQLTNITPGTLQATAGQLAELSGPMQQLAQPAQQMTSMFSQLGSSTGGPGSGVGDDGAQLGLVGTSPLSNHPLAGGSGASMGSGLLRGEALPGAGGTLARTPLMAGLIDKPAGPAVMPAAAAGESVTSGAAPVGAGAGAMGQGAQAGGGTRTALAVPVAAEESDEPEEALWDDEDDW</sequence>
<dbReference type="Pfam" id="PF00823">
    <property type="entry name" value="PPE"/>
    <property type="match status" value="1"/>
</dbReference>
<dbReference type="OrthoDB" id="4772941at2"/>
<protein>
    <recommendedName>
        <fullName evidence="3">PPE domain-containing protein</fullName>
    </recommendedName>
</protein>
<dbReference type="GO" id="GO:0052572">
    <property type="term" value="P:response to host immune response"/>
    <property type="evidence" value="ECO:0007669"/>
    <property type="project" value="TreeGrafter"/>
</dbReference>
<feature type="domain" description="PPE" evidence="3">
    <location>
        <begin position="3"/>
        <end position="158"/>
    </location>
</feature>